<dbReference type="InterPro" id="IPR028002">
    <property type="entry name" value="Myb_DNA-bind_5"/>
</dbReference>
<dbReference type="Proteomes" id="UP001159042">
    <property type="component" value="Unassembled WGS sequence"/>
</dbReference>
<evidence type="ECO:0000256" key="2">
    <source>
        <dbReference type="ARBA" id="ARBA00016807"/>
    </source>
</evidence>
<keyword evidence="8" id="KW-1185">Reference proteome</keyword>
<keyword evidence="4" id="KW-0804">Transcription</keyword>
<name>A0AAV8VBY6_9CUCU</name>
<feature type="domain" description="Myb/SANT-like DNA-binding" evidence="6">
    <location>
        <begin position="11"/>
        <end position="87"/>
    </location>
</feature>
<evidence type="ECO:0000313" key="7">
    <source>
        <dbReference type="EMBL" id="KAJ8911556.1"/>
    </source>
</evidence>
<evidence type="ECO:0000259" key="6">
    <source>
        <dbReference type="Pfam" id="PF13873"/>
    </source>
</evidence>
<evidence type="ECO:0000256" key="1">
    <source>
        <dbReference type="ARBA" id="ARBA00011764"/>
    </source>
</evidence>
<keyword evidence="3" id="KW-0805">Transcription regulation</keyword>
<comment type="caution">
    <text evidence="7">The sequence shown here is derived from an EMBL/GenBank/DDBJ whole genome shotgun (WGS) entry which is preliminary data.</text>
</comment>
<comment type="subunit">
    <text evidence="1">Self-associates forming complexes of several hundred monomers.</text>
</comment>
<proteinExistence type="predicted"/>
<evidence type="ECO:0000256" key="4">
    <source>
        <dbReference type="ARBA" id="ARBA00023163"/>
    </source>
</evidence>
<dbReference type="PANTHER" id="PTHR21411">
    <property type="entry name" value="APONTIC"/>
    <property type="match status" value="1"/>
</dbReference>
<dbReference type="EMBL" id="JANEYG010000180">
    <property type="protein sequence ID" value="KAJ8911556.1"/>
    <property type="molecule type" value="Genomic_DNA"/>
</dbReference>
<sequence>METEKKENVKRARNFTDFDKNLLFEIVQKYMNIIENKKTDATNIKIKNEIWDSVKEEFNSNCQSGNRTSKQLHALYDGMKKKARKNLHEDKKELYKTGGGVFTPKSDTIDTKIVETLSTQFKPLENQFDSSANYLKQDVIYVLETGQNVENSVQQSKQQYLEIIGPQLDDSQHILVSKQGDIDKEPIEQLHVPPQIVSTPSTSVKKRNIHLNKSAEKRESSRESYLNKLSTRMIERKNRKDDIDTEITHKKVKILEVDEAIKKKELEAKTMEVEYLKVKYDMELQHMRSKHELELDLLKTELKIKKRI</sequence>
<dbReference type="Pfam" id="PF13873">
    <property type="entry name" value="Myb_DNA-bind_5"/>
    <property type="match status" value="1"/>
</dbReference>
<comment type="function">
    <text evidence="5">Involved in transvection phenomena (= synapsis-dependent gene expression), where the synaptic pairing of chromosomes carrying genes with which zeste interacts influences the expression of these genes. Zeste binds to DNA and stimulates transcription from a nearby promoter.</text>
</comment>
<dbReference type="PANTHER" id="PTHR21411:SF0">
    <property type="entry name" value="REGULATORY PROTEIN ZESTE"/>
    <property type="match status" value="1"/>
</dbReference>
<protein>
    <recommendedName>
        <fullName evidence="2">Regulatory protein zeste</fullName>
    </recommendedName>
</protein>
<gene>
    <name evidence="7" type="ORF">NQ315_007937</name>
</gene>
<reference evidence="7 8" key="1">
    <citation type="journal article" date="2023" name="Insect Mol. Biol.">
        <title>Genome sequencing provides insights into the evolution of gene families encoding plant cell wall-degrading enzymes in longhorned beetles.</title>
        <authorList>
            <person name="Shin N.R."/>
            <person name="Okamura Y."/>
            <person name="Kirsch R."/>
            <person name="Pauchet Y."/>
        </authorList>
    </citation>
    <scope>NUCLEOTIDE SEQUENCE [LARGE SCALE GENOMIC DNA]</scope>
    <source>
        <strain evidence="7">EAD_L_NR</strain>
    </source>
</reference>
<evidence type="ECO:0000256" key="5">
    <source>
        <dbReference type="ARBA" id="ARBA00025466"/>
    </source>
</evidence>
<evidence type="ECO:0000256" key="3">
    <source>
        <dbReference type="ARBA" id="ARBA00023015"/>
    </source>
</evidence>
<organism evidence="7 8">
    <name type="scientific">Exocentrus adspersus</name>
    <dbReference type="NCBI Taxonomy" id="1586481"/>
    <lineage>
        <taxon>Eukaryota</taxon>
        <taxon>Metazoa</taxon>
        <taxon>Ecdysozoa</taxon>
        <taxon>Arthropoda</taxon>
        <taxon>Hexapoda</taxon>
        <taxon>Insecta</taxon>
        <taxon>Pterygota</taxon>
        <taxon>Neoptera</taxon>
        <taxon>Endopterygota</taxon>
        <taxon>Coleoptera</taxon>
        <taxon>Polyphaga</taxon>
        <taxon>Cucujiformia</taxon>
        <taxon>Chrysomeloidea</taxon>
        <taxon>Cerambycidae</taxon>
        <taxon>Lamiinae</taxon>
        <taxon>Acanthocinini</taxon>
        <taxon>Exocentrus</taxon>
    </lineage>
</organism>
<dbReference type="AlphaFoldDB" id="A0AAV8VBY6"/>
<evidence type="ECO:0000313" key="8">
    <source>
        <dbReference type="Proteomes" id="UP001159042"/>
    </source>
</evidence>
<accession>A0AAV8VBY6</accession>